<dbReference type="Proteomes" id="UP001501666">
    <property type="component" value="Unassembled WGS sequence"/>
</dbReference>
<comment type="caution">
    <text evidence="1">The sequence shown here is derived from an EMBL/GenBank/DDBJ whole genome shotgun (WGS) entry which is preliminary data.</text>
</comment>
<sequence>MLMLSDSETVVDMIGNTYGVGDYVFYARRSGNTGELGYGIVTKVDATWREKMDGGYWSHVVTLRPLAYSDGYVPAGKPTKPNVDRIVLAPTPRDGRRINL</sequence>
<proteinExistence type="predicted"/>
<accession>A0ABP6FEB4</accession>
<protein>
    <submittedName>
        <fullName evidence="1">Uncharacterized protein</fullName>
    </submittedName>
</protein>
<keyword evidence="2" id="KW-1185">Reference proteome</keyword>
<name>A0ABP6FEB4_9ACTN</name>
<evidence type="ECO:0000313" key="2">
    <source>
        <dbReference type="Proteomes" id="UP001501666"/>
    </source>
</evidence>
<dbReference type="EMBL" id="BAAATE010000028">
    <property type="protein sequence ID" value="GAA2687828.1"/>
    <property type="molecule type" value="Genomic_DNA"/>
</dbReference>
<gene>
    <name evidence="1" type="ORF">GCM10010412_076100</name>
</gene>
<dbReference type="RefSeq" id="WP_346153431.1">
    <property type="nucleotide sequence ID" value="NZ_BAAATE010000028.1"/>
</dbReference>
<reference evidence="2" key="1">
    <citation type="journal article" date="2019" name="Int. J. Syst. Evol. Microbiol.">
        <title>The Global Catalogue of Microorganisms (GCM) 10K type strain sequencing project: providing services to taxonomists for standard genome sequencing and annotation.</title>
        <authorList>
            <consortium name="The Broad Institute Genomics Platform"/>
            <consortium name="The Broad Institute Genome Sequencing Center for Infectious Disease"/>
            <person name="Wu L."/>
            <person name="Ma J."/>
        </authorList>
    </citation>
    <scope>NUCLEOTIDE SEQUENCE [LARGE SCALE GENOMIC DNA]</scope>
    <source>
        <strain evidence="2">JCM 6835</strain>
    </source>
</reference>
<evidence type="ECO:0000313" key="1">
    <source>
        <dbReference type="EMBL" id="GAA2687828.1"/>
    </source>
</evidence>
<organism evidence="1 2">
    <name type="scientific">Nonomuraea recticatena</name>
    <dbReference type="NCBI Taxonomy" id="46178"/>
    <lineage>
        <taxon>Bacteria</taxon>
        <taxon>Bacillati</taxon>
        <taxon>Actinomycetota</taxon>
        <taxon>Actinomycetes</taxon>
        <taxon>Streptosporangiales</taxon>
        <taxon>Streptosporangiaceae</taxon>
        <taxon>Nonomuraea</taxon>
    </lineage>
</organism>